<dbReference type="AlphaFoldDB" id="A0AAE3YN87"/>
<dbReference type="EMBL" id="JAVDYB010000001">
    <property type="protein sequence ID" value="MDR7275298.1"/>
    <property type="molecule type" value="Genomic_DNA"/>
</dbReference>
<dbReference type="RefSeq" id="WP_310366098.1">
    <property type="nucleotide sequence ID" value="NZ_JAVDYB010000001.1"/>
</dbReference>
<dbReference type="Proteomes" id="UP001183643">
    <property type="component" value="Unassembled WGS sequence"/>
</dbReference>
<organism evidence="1 2">
    <name type="scientific">Catenuloplanes atrovinosus</name>
    <dbReference type="NCBI Taxonomy" id="137266"/>
    <lineage>
        <taxon>Bacteria</taxon>
        <taxon>Bacillati</taxon>
        <taxon>Actinomycetota</taxon>
        <taxon>Actinomycetes</taxon>
        <taxon>Micromonosporales</taxon>
        <taxon>Micromonosporaceae</taxon>
        <taxon>Catenuloplanes</taxon>
    </lineage>
</organism>
<evidence type="ECO:0000313" key="1">
    <source>
        <dbReference type="EMBL" id="MDR7275298.1"/>
    </source>
</evidence>
<proteinExistence type="predicted"/>
<sequence length="167" mass="18142">MAVLFDAEISVHYGFVMLSDGDDPPDLIESRAGQRNGLCGAAIPGGLAMVTGLHTGRVPFVVRWHDEEPPVGAEWEDVVEVPFRPASPELVLSAFEDFFDVRVPSAGSLRTRYCAVGMDAANDRDTILDDEPTIDRYLLSLWPAEPAPDAVLRQSSAVAAYWHGVCS</sequence>
<name>A0AAE3YN87_9ACTN</name>
<keyword evidence="2" id="KW-1185">Reference proteome</keyword>
<evidence type="ECO:0000313" key="2">
    <source>
        <dbReference type="Proteomes" id="UP001183643"/>
    </source>
</evidence>
<reference evidence="1" key="1">
    <citation type="submission" date="2023-07" db="EMBL/GenBank/DDBJ databases">
        <title>Sequencing the genomes of 1000 actinobacteria strains.</title>
        <authorList>
            <person name="Klenk H.-P."/>
        </authorList>
    </citation>
    <scope>NUCLEOTIDE SEQUENCE</scope>
    <source>
        <strain evidence="1">DSM 44707</strain>
    </source>
</reference>
<gene>
    <name evidence="1" type="ORF">J2S41_002076</name>
</gene>
<comment type="caution">
    <text evidence="1">The sequence shown here is derived from an EMBL/GenBank/DDBJ whole genome shotgun (WGS) entry which is preliminary data.</text>
</comment>
<accession>A0AAE3YN87</accession>
<protein>
    <submittedName>
        <fullName evidence="1">Uncharacterized protein</fullName>
    </submittedName>
</protein>